<dbReference type="PANTHER" id="PTHR37423">
    <property type="entry name" value="SOLUBLE LYTIC MUREIN TRANSGLYCOSYLASE-RELATED"/>
    <property type="match status" value="1"/>
</dbReference>
<proteinExistence type="inferred from homology"/>
<evidence type="ECO:0000256" key="1">
    <source>
        <dbReference type="ARBA" id="ARBA00007734"/>
    </source>
</evidence>
<evidence type="ECO:0000256" key="2">
    <source>
        <dbReference type="ARBA" id="ARBA00009387"/>
    </source>
</evidence>
<accession>A0ABU7TWD5</accession>
<evidence type="ECO:0000259" key="4">
    <source>
        <dbReference type="Pfam" id="PF01464"/>
    </source>
</evidence>
<dbReference type="Pfam" id="PF01464">
    <property type="entry name" value="SLT"/>
    <property type="match status" value="1"/>
</dbReference>
<dbReference type="Gene3D" id="1.10.530.10">
    <property type="match status" value="1"/>
</dbReference>
<organism evidence="5 6">
    <name type="scientific">Methylobacterium oryzae</name>
    <dbReference type="NCBI Taxonomy" id="334852"/>
    <lineage>
        <taxon>Bacteria</taxon>
        <taxon>Pseudomonadati</taxon>
        <taxon>Pseudomonadota</taxon>
        <taxon>Alphaproteobacteria</taxon>
        <taxon>Hyphomicrobiales</taxon>
        <taxon>Methylobacteriaceae</taxon>
        <taxon>Methylobacterium</taxon>
    </lineage>
</organism>
<dbReference type="EMBL" id="MLCA01000015">
    <property type="protein sequence ID" value="MEE7494122.1"/>
    <property type="molecule type" value="Genomic_DNA"/>
</dbReference>
<comment type="similarity">
    <text evidence="2">Belongs to the virb1 family.</text>
</comment>
<dbReference type="InterPro" id="IPR023346">
    <property type="entry name" value="Lysozyme-like_dom_sf"/>
</dbReference>
<comment type="similarity">
    <text evidence="1">Belongs to the transglycosylase Slt family.</text>
</comment>
<gene>
    <name evidence="5" type="ORF">MOTC310_28370</name>
</gene>
<dbReference type="InterPro" id="IPR008258">
    <property type="entry name" value="Transglycosylase_SLT_dom_1"/>
</dbReference>
<feature type="domain" description="Transglycosylase SLT" evidence="4">
    <location>
        <begin position="114"/>
        <end position="213"/>
    </location>
</feature>
<dbReference type="PANTHER" id="PTHR37423:SF2">
    <property type="entry name" value="MEMBRANE-BOUND LYTIC MUREIN TRANSGLYCOSYLASE C"/>
    <property type="match status" value="1"/>
</dbReference>
<dbReference type="CDD" id="cd00254">
    <property type="entry name" value="LT-like"/>
    <property type="match status" value="1"/>
</dbReference>
<evidence type="ECO:0000256" key="3">
    <source>
        <dbReference type="SAM" id="MobiDB-lite"/>
    </source>
</evidence>
<feature type="compositionally biased region" description="Polar residues" evidence="3">
    <location>
        <begin position="306"/>
        <end position="315"/>
    </location>
</feature>
<evidence type="ECO:0000313" key="6">
    <source>
        <dbReference type="Proteomes" id="UP001355206"/>
    </source>
</evidence>
<keyword evidence="6" id="KW-1185">Reference proteome</keyword>
<feature type="region of interest" description="Disordered" evidence="3">
    <location>
        <begin position="288"/>
        <end position="315"/>
    </location>
</feature>
<dbReference type="SUPFAM" id="SSF53955">
    <property type="entry name" value="Lysozyme-like"/>
    <property type="match status" value="1"/>
</dbReference>
<protein>
    <recommendedName>
        <fullName evidence="4">Transglycosylase SLT domain-containing protein</fullName>
    </recommendedName>
</protein>
<sequence length="336" mass="34755">MDRPVSPTHMFGRRRGGVRGTLALCLVLSAALTPVIAPRASSTARSPAVPEAAILTPFAPIAAPPPVGLADGPAVAPLTAPMIADLMVLGRGAFQPIETAALLFPQAGDGMHALIAAAAAANGLPSDFFLRLLRQESGLNPNAVSPVGALGIAQFMPGTAAERGLRNPFDPLEAIPKSAELLREHRARFGNLGLAAAAYNAGPQRVRGWLEGRSGMPAETRDYVARITGRTVEEWAAESGRSFLSVPPLFPPPRGLGPVAGWPADAPVRHSTLFGVPPAARGAAVAGERAGRAGAKRGAQRGAQRLSAQSQQPRSEQALCAVLNGQGRTCLVQAVY</sequence>
<name>A0ABU7TWD5_9HYPH</name>
<comment type="caution">
    <text evidence="5">The sequence shown here is derived from an EMBL/GenBank/DDBJ whole genome shotgun (WGS) entry which is preliminary data.</text>
</comment>
<reference evidence="5 6" key="1">
    <citation type="journal article" date="2012" name="Genet. Mol. Biol.">
        <title>Analysis of 16S rRNA and mxaF genes revealing insights into Methylobacterium niche-specific plant association.</title>
        <authorList>
            <person name="Dourado M.N."/>
            <person name="Andreote F.D."/>
            <person name="Dini-Andreote F."/>
            <person name="Conti R."/>
            <person name="Araujo J.M."/>
            <person name="Araujo W.L."/>
        </authorList>
    </citation>
    <scope>NUCLEOTIDE SEQUENCE [LARGE SCALE GENOMIC DNA]</scope>
    <source>
        <strain evidence="5 6">TC3-10</strain>
    </source>
</reference>
<evidence type="ECO:0000313" key="5">
    <source>
        <dbReference type="EMBL" id="MEE7494122.1"/>
    </source>
</evidence>
<dbReference type="Proteomes" id="UP001355206">
    <property type="component" value="Unassembled WGS sequence"/>
</dbReference>